<feature type="transmembrane region" description="Helical" evidence="1">
    <location>
        <begin position="56"/>
        <end position="74"/>
    </location>
</feature>
<keyword evidence="1" id="KW-0812">Transmembrane</keyword>
<dbReference type="Proteomes" id="UP000579647">
    <property type="component" value="Unassembled WGS sequence"/>
</dbReference>
<proteinExistence type="predicted"/>
<sequence length="646" mass="69034">MSKAKPDRARAVRWLTGTLGWAGGGVLAATVVFVGWAWWGLGGEGPGTDSAVNPRWGASVMVLGVFGIVLVRHLRGQGTDPDPAQPRSRSRKHLLFPVFLVVTAVVFVFVALPTDSLPPLASPRDFTASEQAIALWGVAVLVALGTVLSLGVLLGPRGKPRGLWWVGAPAGALVVVLVAGLVTPLSEYRPVTHTFLSEAPGEPAPVPTDVSEVGWTWTAPENTEVVRVDAGSHGPVVVLRDGLIALDGRTGDELWTHRARYSYSPLDWTRGVLSGQGGLASVTFRRGDDVEWSHLTLDTATGQIVEDVPFPEEVPWNAGTWSDARLLHTDAGNYVYGHKRTLYVVGTDYEQRWERPFGAANRERLCVSGDTAVLPYEDQIILGEMCADQPAAEDLTDEDSRSWGDRVDAAQESGTVSLVALDAATGEENWRREWDTHEEETPPVLWPGGAPRPGAAPVFLVADRAFDVRTGQDLDVVPADLVGLHPFGHAGKGVYLHADSEGALIAEHSDSESGDPLRVHRTDAEGNVLESTVLPDSWLPADRIRGAVLNDALTHTDITRPGSLEAGERGTSSVVVTPLREATVTEEDLRRIDFGSDLLVPPEEGRGSRPSLEVSSPLIPVPGALVLALSVGSTPGQATEPFALVP</sequence>
<keyword evidence="3" id="KW-1185">Reference proteome</keyword>
<feature type="transmembrane region" description="Helical" evidence="1">
    <location>
        <begin position="12"/>
        <end position="36"/>
    </location>
</feature>
<organism evidence="2 3">
    <name type="scientific">Nocardiopsis metallicus</name>
    <dbReference type="NCBI Taxonomy" id="179819"/>
    <lineage>
        <taxon>Bacteria</taxon>
        <taxon>Bacillati</taxon>
        <taxon>Actinomycetota</taxon>
        <taxon>Actinomycetes</taxon>
        <taxon>Streptosporangiales</taxon>
        <taxon>Nocardiopsidaceae</taxon>
        <taxon>Nocardiopsis</taxon>
    </lineage>
</organism>
<evidence type="ECO:0000256" key="1">
    <source>
        <dbReference type="SAM" id="Phobius"/>
    </source>
</evidence>
<gene>
    <name evidence="2" type="ORF">HNR07_000625</name>
</gene>
<name>A0A840WHE5_9ACTN</name>
<keyword evidence="1" id="KW-0472">Membrane</keyword>
<evidence type="ECO:0000313" key="2">
    <source>
        <dbReference type="EMBL" id="MBB5489488.1"/>
    </source>
</evidence>
<evidence type="ECO:0000313" key="3">
    <source>
        <dbReference type="Proteomes" id="UP000579647"/>
    </source>
</evidence>
<keyword evidence="1" id="KW-1133">Transmembrane helix</keyword>
<dbReference type="InterPro" id="IPR011047">
    <property type="entry name" value="Quinoprotein_ADH-like_sf"/>
</dbReference>
<protein>
    <recommendedName>
        <fullName evidence="4">Pyrrolo-quinoline quinone</fullName>
    </recommendedName>
</protein>
<dbReference type="RefSeq" id="WP_184361682.1">
    <property type="nucleotide sequence ID" value="NZ_BAAAKM010000136.1"/>
</dbReference>
<dbReference type="AlphaFoldDB" id="A0A840WHE5"/>
<accession>A0A840WHE5</accession>
<reference evidence="2 3" key="1">
    <citation type="submission" date="2020-08" db="EMBL/GenBank/DDBJ databases">
        <title>Sequencing the genomes of 1000 actinobacteria strains.</title>
        <authorList>
            <person name="Klenk H.-P."/>
        </authorList>
    </citation>
    <scope>NUCLEOTIDE SEQUENCE [LARGE SCALE GENOMIC DNA]</scope>
    <source>
        <strain evidence="2 3">DSM 44598</strain>
    </source>
</reference>
<feature type="transmembrane region" description="Helical" evidence="1">
    <location>
        <begin position="94"/>
        <end position="113"/>
    </location>
</feature>
<feature type="transmembrane region" description="Helical" evidence="1">
    <location>
        <begin position="133"/>
        <end position="155"/>
    </location>
</feature>
<comment type="caution">
    <text evidence="2">The sequence shown here is derived from an EMBL/GenBank/DDBJ whole genome shotgun (WGS) entry which is preliminary data.</text>
</comment>
<dbReference type="SUPFAM" id="SSF50998">
    <property type="entry name" value="Quinoprotein alcohol dehydrogenase-like"/>
    <property type="match status" value="1"/>
</dbReference>
<feature type="transmembrane region" description="Helical" evidence="1">
    <location>
        <begin position="162"/>
        <end position="182"/>
    </location>
</feature>
<dbReference type="EMBL" id="JACHDO010000001">
    <property type="protein sequence ID" value="MBB5489488.1"/>
    <property type="molecule type" value="Genomic_DNA"/>
</dbReference>
<evidence type="ECO:0008006" key="4">
    <source>
        <dbReference type="Google" id="ProtNLM"/>
    </source>
</evidence>